<reference evidence="5 6" key="1">
    <citation type="submission" date="2020-08" db="EMBL/GenBank/DDBJ databases">
        <title>Acidobacteriota in marine sediments use diverse sulfur dissimilation pathways.</title>
        <authorList>
            <person name="Wasmund K."/>
        </authorList>
    </citation>
    <scope>NUCLEOTIDE SEQUENCE [LARGE SCALE GENOMIC DNA]</scope>
    <source>
        <strain evidence="5">MAG AM4</strain>
    </source>
</reference>
<dbReference type="GO" id="GO:0042254">
    <property type="term" value="P:ribosome biogenesis"/>
    <property type="evidence" value="ECO:0007669"/>
    <property type="project" value="UniProtKB-KW"/>
</dbReference>
<dbReference type="Proteomes" id="UP000648239">
    <property type="component" value="Unassembled WGS sequence"/>
</dbReference>
<evidence type="ECO:0000313" key="6">
    <source>
        <dbReference type="Proteomes" id="UP000648239"/>
    </source>
</evidence>
<keyword evidence="3" id="KW-0699">rRNA-binding</keyword>
<protein>
    <submittedName>
        <fullName evidence="5">DUF615 domain-containing protein</fullName>
    </submittedName>
</protein>
<dbReference type="PIRSF" id="PIRSF016183">
    <property type="entry name" value="UCP016183"/>
    <property type="match status" value="1"/>
</dbReference>
<gene>
    <name evidence="5" type="ORF">IFK94_05665</name>
</gene>
<evidence type="ECO:0000256" key="1">
    <source>
        <dbReference type="ARBA" id="ARBA00022490"/>
    </source>
</evidence>
<dbReference type="InterPro" id="IPR006839">
    <property type="entry name" value="DarP"/>
</dbReference>
<dbReference type="GO" id="GO:0019843">
    <property type="term" value="F:rRNA binding"/>
    <property type="evidence" value="ECO:0007669"/>
    <property type="project" value="UniProtKB-KW"/>
</dbReference>
<sequence length="166" mass="19189">MSKKPLQEDKSRSQMKREYGELKDLAKQLAALSRGQLRAVPMSDDTRDALLATHAMPRNALHRQYRYLASLLVEEDIETIRAGLAGELRPHSEEVDAFHEMEQWRDRLLSDGPGALDEFVQRYPGCDLEQLRLLIKSAGKERDLNKPPRSARQLFRYLRQLSETED</sequence>
<accession>A0A8J6Y1R6</accession>
<dbReference type="Gene3D" id="1.10.60.30">
    <property type="entry name" value="PSPTO4464-like domains"/>
    <property type="match status" value="2"/>
</dbReference>
<evidence type="ECO:0000256" key="2">
    <source>
        <dbReference type="ARBA" id="ARBA00022517"/>
    </source>
</evidence>
<evidence type="ECO:0000256" key="3">
    <source>
        <dbReference type="ARBA" id="ARBA00022730"/>
    </source>
</evidence>
<dbReference type="PANTHER" id="PTHR38101:SF1">
    <property type="entry name" value="UPF0307 PROTEIN YJGA"/>
    <property type="match status" value="1"/>
</dbReference>
<dbReference type="PANTHER" id="PTHR38101">
    <property type="entry name" value="UPF0307 PROTEIN YJGA"/>
    <property type="match status" value="1"/>
</dbReference>
<dbReference type="CDD" id="cd16331">
    <property type="entry name" value="YjgA-like"/>
    <property type="match status" value="1"/>
</dbReference>
<dbReference type="AlphaFoldDB" id="A0A8J6Y1R6"/>
<name>A0A8J6Y1R6_9BACT</name>
<dbReference type="SUPFAM" id="SSF158710">
    <property type="entry name" value="PSPTO4464-like"/>
    <property type="match status" value="1"/>
</dbReference>
<organism evidence="5 6">
    <name type="scientific">Candidatus Polarisedimenticola svalbardensis</name>
    <dbReference type="NCBI Taxonomy" id="2886004"/>
    <lineage>
        <taxon>Bacteria</taxon>
        <taxon>Pseudomonadati</taxon>
        <taxon>Acidobacteriota</taxon>
        <taxon>Candidatus Polarisedimenticolia</taxon>
        <taxon>Candidatus Polarisedimenticolales</taxon>
        <taxon>Candidatus Polarisedimenticolaceae</taxon>
        <taxon>Candidatus Polarisedimenticola</taxon>
    </lineage>
</organism>
<evidence type="ECO:0000313" key="5">
    <source>
        <dbReference type="EMBL" id="MBD3867594.1"/>
    </source>
</evidence>
<dbReference type="NCBIfam" id="NF003593">
    <property type="entry name" value="PRK05255.1-1"/>
    <property type="match status" value="1"/>
</dbReference>
<keyword evidence="2" id="KW-0690">Ribosome biogenesis</keyword>
<dbReference type="EMBL" id="JACXWD010000012">
    <property type="protein sequence ID" value="MBD3867594.1"/>
    <property type="molecule type" value="Genomic_DNA"/>
</dbReference>
<dbReference type="GO" id="GO:0005829">
    <property type="term" value="C:cytosol"/>
    <property type="evidence" value="ECO:0007669"/>
    <property type="project" value="TreeGrafter"/>
</dbReference>
<keyword evidence="4" id="KW-0694">RNA-binding</keyword>
<dbReference type="HAMAP" id="MF_00765">
    <property type="entry name" value="DarP"/>
    <property type="match status" value="1"/>
</dbReference>
<dbReference type="InterPro" id="IPR023153">
    <property type="entry name" value="DarP_sf"/>
</dbReference>
<keyword evidence="1" id="KW-0963">Cytoplasm</keyword>
<proteinExistence type="inferred from homology"/>
<evidence type="ECO:0000256" key="4">
    <source>
        <dbReference type="ARBA" id="ARBA00022884"/>
    </source>
</evidence>
<comment type="caution">
    <text evidence="5">The sequence shown here is derived from an EMBL/GenBank/DDBJ whole genome shotgun (WGS) entry which is preliminary data.</text>
</comment>
<dbReference type="Pfam" id="PF04751">
    <property type="entry name" value="DarP"/>
    <property type="match status" value="1"/>
</dbReference>